<dbReference type="EMBL" id="JAIWYP010000005">
    <property type="protein sequence ID" value="KAH3821981.1"/>
    <property type="molecule type" value="Genomic_DNA"/>
</dbReference>
<reference evidence="2" key="1">
    <citation type="journal article" date="2019" name="bioRxiv">
        <title>The Genome of the Zebra Mussel, Dreissena polymorpha: A Resource for Invasive Species Research.</title>
        <authorList>
            <person name="McCartney M.A."/>
            <person name="Auch B."/>
            <person name="Kono T."/>
            <person name="Mallez S."/>
            <person name="Zhang Y."/>
            <person name="Obille A."/>
            <person name="Becker A."/>
            <person name="Abrahante J.E."/>
            <person name="Garbe J."/>
            <person name="Badalamenti J.P."/>
            <person name="Herman A."/>
            <person name="Mangelson H."/>
            <person name="Liachko I."/>
            <person name="Sullivan S."/>
            <person name="Sone E.D."/>
            <person name="Koren S."/>
            <person name="Silverstein K.A.T."/>
            <person name="Beckman K.B."/>
            <person name="Gohl D.M."/>
        </authorList>
    </citation>
    <scope>NUCLEOTIDE SEQUENCE</scope>
    <source>
        <strain evidence="2">Duluth1</strain>
        <tissue evidence="2">Whole animal</tissue>
    </source>
</reference>
<comment type="caution">
    <text evidence="2">The sequence shown here is derived from an EMBL/GenBank/DDBJ whole genome shotgun (WGS) entry which is preliminary data.</text>
</comment>
<gene>
    <name evidence="2" type="ORF">DPMN_123750</name>
</gene>
<dbReference type="Proteomes" id="UP000828390">
    <property type="component" value="Unassembled WGS sequence"/>
</dbReference>
<name>A0A9D4GV22_DREPO</name>
<proteinExistence type="predicted"/>
<reference evidence="2" key="2">
    <citation type="submission" date="2020-11" db="EMBL/GenBank/DDBJ databases">
        <authorList>
            <person name="McCartney M.A."/>
            <person name="Auch B."/>
            <person name="Kono T."/>
            <person name="Mallez S."/>
            <person name="Becker A."/>
            <person name="Gohl D.M."/>
            <person name="Silverstein K.A.T."/>
            <person name="Koren S."/>
            <person name="Bechman K.B."/>
            <person name="Herman A."/>
            <person name="Abrahante J.E."/>
            <person name="Garbe J."/>
        </authorList>
    </citation>
    <scope>NUCLEOTIDE SEQUENCE</scope>
    <source>
        <strain evidence="2">Duluth1</strain>
        <tissue evidence="2">Whole animal</tissue>
    </source>
</reference>
<keyword evidence="3" id="KW-1185">Reference proteome</keyword>
<evidence type="ECO:0000256" key="1">
    <source>
        <dbReference type="SAM" id="MobiDB-lite"/>
    </source>
</evidence>
<protein>
    <submittedName>
        <fullName evidence="2">Uncharacterized protein</fullName>
    </submittedName>
</protein>
<feature type="region of interest" description="Disordered" evidence="1">
    <location>
        <begin position="1"/>
        <end position="22"/>
    </location>
</feature>
<sequence>MMCTRASDNKQRTRDYNNSRNVRKKTRLRVMNESLSALGNITNVYHREIGPRRLEKKAFANSVDPDETPHDAASHLGLRCCGVSSGSALYA</sequence>
<accession>A0A9D4GV22</accession>
<organism evidence="2 3">
    <name type="scientific">Dreissena polymorpha</name>
    <name type="common">Zebra mussel</name>
    <name type="synonym">Mytilus polymorpha</name>
    <dbReference type="NCBI Taxonomy" id="45954"/>
    <lineage>
        <taxon>Eukaryota</taxon>
        <taxon>Metazoa</taxon>
        <taxon>Spiralia</taxon>
        <taxon>Lophotrochozoa</taxon>
        <taxon>Mollusca</taxon>
        <taxon>Bivalvia</taxon>
        <taxon>Autobranchia</taxon>
        <taxon>Heteroconchia</taxon>
        <taxon>Euheterodonta</taxon>
        <taxon>Imparidentia</taxon>
        <taxon>Neoheterodontei</taxon>
        <taxon>Myida</taxon>
        <taxon>Dreissenoidea</taxon>
        <taxon>Dreissenidae</taxon>
        <taxon>Dreissena</taxon>
    </lineage>
</organism>
<feature type="compositionally biased region" description="Basic and acidic residues" evidence="1">
    <location>
        <begin position="7"/>
        <end position="17"/>
    </location>
</feature>
<evidence type="ECO:0000313" key="3">
    <source>
        <dbReference type="Proteomes" id="UP000828390"/>
    </source>
</evidence>
<evidence type="ECO:0000313" key="2">
    <source>
        <dbReference type="EMBL" id="KAH3821981.1"/>
    </source>
</evidence>
<dbReference type="AlphaFoldDB" id="A0A9D4GV22"/>